<sequence>MSRPLEATKFDSYPLSVKSISAALTDVGMKRPHNEDAYFHDDELQLYVVADGMGGHAAGEVASWEAVQAVNGMVKNGMDRLLSYRQNPCDETISGIRRLLESGIQAATYMVFAIAEQDPEHKGMGTTITAMLVIDDIAVVGSVGDSRAYLVRNNQTWQVTEDHTLVQLQVKAGLVTPEQAKHSPKGNVITRAVGPRDYVQVDTFVVPVEDKDRYLICSDGLHGYLETDEIAPIMEGQTLDVCCQKFIDLANERGGKDNITCVVAELGG</sequence>
<proteinExistence type="predicted"/>
<accession>E7C211</accession>
<dbReference type="SMART" id="SM00332">
    <property type="entry name" value="PP2Cc"/>
    <property type="match status" value="1"/>
</dbReference>
<feature type="domain" description="PPM-type phosphatase" evidence="1">
    <location>
        <begin position="20"/>
        <end position="266"/>
    </location>
</feature>
<dbReference type="PROSITE" id="PS51746">
    <property type="entry name" value="PPM_2"/>
    <property type="match status" value="1"/>
</dbReference>
<protein>
    <submittedName>
        <fullName evidence="2">Serine/threonine protein phosphatase</fullName>
    </submittedName>
</protein>
<dbReference type="InterPro" id="IPR036457">
    <property type="entry name" value="PPM-type-like_dom_sf"/>
</dbReference>
<dbReference type="PANTHER" id="PTHR13832">
    <property type="entry name" value="PROTEIN PHOSPHATASE 2C"/>
    <property type="match status" value="1"/>
</dbReference>
<organism evidence="2">
    <name type="scientific">uncultured myxobacterium HF0070_11L13</name>
    <dbReference type="NCBI Taxonomy" id="723554"/>
    <lineage>
        <taxon>Bacteria</taxon>
        <taxon>Pseudomonadati</taxon>
        <taxon>Myxococcota</taxon>
        <taxon>Myxococcia</taxon>
        <taxon>Myxococcales</taxon>
        <taxon>environmental samples</taxon>
    </lineage>
</organism>
<dbReference type="InterPro" id="IPR015655">
    <property type="entry name" value="PP2C"/>
</dbReference>
<dbReference type="PANTHER" id="PTHR13832:SF860">
    <property type="entry name" value="PROTEIN PHOSPHATASE PHPP"/>
    <property type="match status" value="1"/>
</dbReference>
<dbReference type="NCBIfam" id="NF033484">
    <property type="entry name" value="Stp1_PP2C_phos"/>
    <property type="match status" value="1"/>
</dbReference>
<dbReference type="GO" id="GO:0004722">
    <property type="term" value="F:protein serine/threonine phosphatase activity"/>
    <property type="evidence" value="ECO:0007669"/>
    <property type="project" value="InterPro"/>
</dbReference>
<dbReference type="AlphaFoldDB" id="E7C211"/>
<dbReference type="EMBL" id="GU567956">
    <property type="protein sequence ID" value="ADI21485.1"/>
    <property type="molecule type" value="Genomic_DNA"/>
</dbReference>
<dbReference type="InterPro" id="IPR001932">
    <property type="entry name" value="PPM-type_phosphatase-like_dom"/>
</dbReference>
<dbReference type="SMART" id="SM00331">
    <property type="entry name" value="PP2C_SIG"/>
    <property type="match status" value="1"/>
</dbReference>
<dbReference type="Gene3D" id="3.60.40.10">
    <property type="entry name" value="PPM-type phosphatase domain"/>
    <property type="match status" value="1"/>
</dbReference>
<reference evidence="2" key="1">
    <citation type="submission" date="2010-01" db="EMBL/GenBank/DDBJ databases">
        <title>Genome fragments of uncultured bacteria from the North Pacific subtropical Gyre.</title>
        <authorList>
            <person name="Pham V.D."/>
            <person name="Delong E.F."/>
        </authorList>
    </citation>
    <scope>NUCLEOTIDE SEQUENCE</scope>
</reference>
<evidence type="ECO:0000259" key="1">
    <source>
        <dbReference type="PROSITE" id="PS51746"/>
    </source>
</evidence>
<dbReference type="CDD" id="cd00143">
    <property type="entry name" value="PP2Cc"/>
    <property type="match status" value="1"/>
</dbReference>
<name>E7C211_9BACT</name>
<dbReference type="SUPFAM" id="SSF81606">
    <property type="entry name" value="PP2C-like"/>
    <property type="match status" value="1"/>
</dbReference>
<dbReference type="Pfam" id="PF13672">
    <property type="entry name" value="PP2C_2"/>
    <property type="match status" value="1"/>
</dbReference>
<evidence type="ECO:0000313" key="2">
    <source>
        <dbReference type="EMBL" id="ADI21485.1"/>
    </source>
</evidence>